<dbReference type="EMBL" id="LXQA010104505">
    <property type="protein sequence ID" value="MCI17232.1"/>
    <property type="molecule type" value="Genomic_DNA"/>
</dbReference>
<comment type="caution">
    <text evidence="1">The sequence shown here is derived from an EMBL/GenBank/DDBJ whole genome shotgun (WGS) entry which is preliminary data.</text>
</comment>
<protein>
    <submittedName>
        <fullName evidence="1">Uncharacterized protein</fullName>
    </submittedName>
</protein>
<reference evidence="1 2" key="1">
    <citation type="journal article" date="2018" name="Front. Plant Sci.">
        <title>Red Clover (Trifolium pratense) and Zigzag Clover (T. medium) - A Picture of Genomic Similarities and Differences.</title>
        <authorList>
            <person name="Dluhosova J."/>
            <person name="Istvanek J."/>
            <person name="Nedelnik J."/>
            <person name="Repkova J."/>
        </authorList>
    </citation>
    <scope>NUCLEOTIDE SEQUENCE [LARGE SCALE GENOMIC DNA]</scope>
    <source>
        <strain evidence="2">cv. 10/8</strain>
        <tissue evidence="1">Leaf</tissue>
    </source>
</reference>
<evidence type="ECO:0000313" key="1">
    <source>
        <dbReference type="EMBL" id="MCI17232.1"/>
    </source>
</evidence>
<dbReference type="AlphaFoldDB" id="A0A392PZZ8"/>
<proteinExistence type="predicted"/>
<organism evidence="1 2">
    <name type="scientific">Trifolium medium</name>
    <dbReference type="NCBI Taxonomy" id="97028"/>
    <lineage>
        <taxon>Eukaryota</taxon>
        <taxon>Viridiplantae</taxon>
        <taxon>Streptophyta</taxon>
        <taxon>Embryophyta</taxon>
        <taxon>Tracheophyta</taxon>
        <taxon>Spermatophyta</taxon>
        <taxon>Magnoliopsida</taxon>
        <taxon>eudicotyledons</taxon>
        <taxon>Gunneridae</taxon>
        <taxon>Pentapetalae</taxon>
        <taxon>rosids</taxon>
        <taxon>fabids</taxon>
        <taxon>Fabales</taxon>
        <taxon>Fabaceae</taxon>
        <taxon>Papilionoideae</taxon>
        <taxon>50 kb inversion clade</taxon>
        <taxon>NPAAA clade</taxon>
        <taxon>Hologalegina</taxon>
        <taxon>IRL clade</taxon>
        <taxon>Trifolieae</taxon>
        <taxon>Trifolium</taxon>
    </lineage>
</organism>
<evidence type="ECO:0000313" key="2">
    <source>
        <dbReference type="Proteomes" id="UP000265520"/>
    </source>
</evidence>
<sequence>MAILNIGHPSCIVTVKMIVELAQLVLQISQYHYLSSGFITGLVRYISSEPEQ</sequence>
<accession>A0A392PZZ8</accession>
<dbReference type="Proteomes" id="UP000265520">
    <property type="component" value="Unassembled WGS sequence"/>
</dbReference>
<name>A0A392PZZ8_9FABA</name>
<keyword evidence="2" id="KW-1185">Reference proteome</keyword>
<feature type="non-terminal residue" evidence="1">
    <location>
        <position position="52"/>
    </location>
</feature>